<evidence type="ECO:0000256" key="2">
    <source>
        <dbReference type="SAM" id="SignalP"/>
    </source>
</evidence>
<dbReference type="STRING" id="1328313.DS2_00270"/>
<dbReference type="EMBL" id="ARZY01000001">
    <property type="protein sequence ID" value="EWH12111.1"/>
    <property type="molecule type" value="Genomic_DNA"/>
</dbReference>
<dbReference type="eggNOG" id="ENOG502ZQ59">
    <property type="taxonomic scope" value="Bacteria"/>
</dbReference>
<dbReference type="RefSeq" id="WP_035012570.1">
    <property type="nucleotide sequence ID" value="NZ_ARZY01000001.1"/>
</dbReference>
<dbReference type="OrthoDB" id="6386959at2"/>
<proteinExistence type="predicted"/>
<feature type="chain" id="PRO_5004901383" evidence="2">
    <location>
        <begin position="24"/>
        <end position="160"/>
    </location>
</feature>
<feature type="signal peptide" evidence="2">
    <location>
        <begin position="1"/>
        <end position="23"/>
    </location>
</feature>
<sequence>MKISMIKFSLSALLVATCFGANAQSLDDVTMEITKEQVRTGHRLQIPGRNLVVEHMLDSGALTEAEIETHKAERQADRETLKALKDAGDKDGLAAKLAEIKQKRQANREAIREYINNNDDLKEQLQAKKQEVREKLKERIREKRKERKEKREERREQLQQ</sequence>
<evidence type="ECO:0000313" key="3">
    <source>
        <dbReference type="EMBL" id="EWH12111.1"/>
    </source>
</evidence>
<protein>
    <submittedName>
        <fullName evidence="3">Uncharacterized protein</fullName>
    </submittedName>
</protein>
<dbReference type="AlphaFoldDB" id="W7QJQ6"/>
<feature type="region of interest" description="Disordered" evidence="1">
    <location>
        <begin position="132"/>
        <end position="160"/>
    </location>
</feature>
<reference evidence="3 4" key="1">
    <citation type="journal article" date="2014" name="Genome Announc.">
        <title>Draft Genome Sequence of the Agar-Degrading Bacterium Catenovulum sp. Strain DS-2, Isolated from Intestines of Haliotis diversicolor.</title>
        <authorList>
            <person name="Shan D."/>
            <person name="Li X."/>
            <person name="Gu Z."/>
            <person name="Wei G."/>
            <person name="Gao Z."/>
            <person name="Shao Z."/>
        </authorList>
    </citation>
    <scope>NUCLEOTIDE SEQUENCE [LARGE SCALE GENOMIC DNA]</scope>
    <source>
        <strain evidence="3 4">DS-2</strain>
    </source>
</reference>
<dbReference type="Proteomes" id="UP000019276">
    <property type="component" value="Unassembled WGS sequence"/>
</dbReference>
<comment type="caution">
    <text evidence="3">The sequence shown here is derived from an EMBL/GenBank/DDBJ whole genome shotgun (WGS) entry which is preliminary data.</text>
</comment>
<keyword evidence="2" id="KW-0732">Signal</keyword>
<keyword evidence="4" id="KW-1185">Reference proteome</keyword>
<evidence type="ECO:0000256" key="1">
    <source>
        <dbReference type="SAM" id="MobiDB-lite"/>
    </source>
</evidence>
<dbReference type="PATRIC" id="fig|1328313.3.peg.57"/>
<name>W7QJQ6_9ALTE</name>
<accession>W7QJQ6</accession>
<gene>
    <name evidence="3" type="ORF">DS2_00270</name>
</gene>
<evidence type="ECO:0000313" key="4">
    <source>
        <dbReference type="Proteomes" id="UP000019276"/>
    </source>
</evidence>
<organism evidence="3 4">
    <name type="scientific">Catenovulum agarivorans DS-2</name>
    <dbReference type="NCBI Taxonomy" id="1328313"/>
    <lineage>
        <taxon>Bacteria</taxon>
        <taxon>Pseudomonadati</taxon>
        <taxon>Pseudomonadota</taxon>
        <taxon>Gammaproteobacteria</taxon>
        <taxon>Alteromonadales</taxon>
        <taxon>Alteromonadaceae</taxon>
        <taxon>Catenovulum</taxon>
    </lineage>
</organism>